<comment type="subcellular location">
    <subcellularLocation>
        <location evidence="1">Membrane</location>
        <topology evidence="1">Multi-pass membrane protein</topology>
    </subcellularLocation>
</comment>
<evidence type="ECO:0000313" key="7">
    <source>
        <dbReference type="EMBL" id="EEH45988.1"/>
    </source>
</evidence>
<dbReference type="InterPro" id="IPR002523">
    <property type="entry name" value="MgTranspt_CorA/ZnTranspt_ZntB"/>
</dbReference>
<dbReference type="EMBL" id="KN275958">
    <property type="protein sequence ID" value="EEH45988.1"/>
    <property type="molecule type" value="Genomic_DNA"/>
</dbReference>
<dbReference type="InParanoid" id="C1G1X2"/>
<accession>C1G1X2</accession>
<feature type="transmembrane region" description="Helical" evidence="6">
    <location>
        <begin position="395"/>
        <end position="417"/>
    </location>
</feature>
<evidence type="ECO:0000256" key="5">
    <source>
        <dbReference type="SAM" id="MobiDB-lite"/>
    </source>
</evidence>
<dbReference type="Pfam" id="PF01544">
    <property type="entry name" value="CorA"/>
    <property type="match status" value="1"/>
</dbReference>
<feature type="compositionally biased region" description="Polar residues" evidence="5">
    <location>
        <begin position="1"/>
        <end position="41"/>
    </location>
</feature>
<keyword evidence="2 6" id="KW-0812">Transmembrane</keyword>
<dbReference type="GO" id="GO:0016020">
    <property type="term" value="C:membrane"/>
    <property type="evidence" value="ECO:0007669"/>
    <property type="project" value="UniProtKB-SubCell"/>
</dbReference>
<keyword evidence="8" id="KW-1185">Reference proteome</keyword>
<dbReference type="GeneID" id="22581670"/>
<proteinExistence type="predicted"/>
<dbReference type="KEGG" id="pbn:PADG_02138"/>
<dbReference type="Proteomes" id="UP000001628">
    <property type="component" value="Unassembled WGS sequence"/>
</dbReference>
<dbReference type="InterPro" id="IPR045863">
    <property type="entry name" value="CorA_TM1_TM2"/>
</dbReference>
<evidence type="ECO:0000256" key="1">
    <source>
        <dbReference type="ARBA" id="ARBA00004141"/>
    </source>
</evidence>
<reference evidence="7 8" key="1">
    <citation type="journal article" date="2011" name="PLoS Genet.">
        <title>Comparative genomic analysis of human fungal pathogens causing paracoccidioidomycosis.</title>
        <authorList>
            <person name="Desjardins C.A."/>
            <person name="Champion M.D."/>
            <person name="Holder J.W."/>
            <person name="Muszewska A."/>
            <person name="Goldberg J."/>
            <person name="Bailao A.M."/>
            <person name="Brigido M.M."/>
            <person name="Ferreira M.E."/>
            <person name="Garcia A.M."/>
            <person name="Grynberg M."/>
            <person name="Gujja S."/>
            <person name="Heiman D.I."/>
            <person name="Henn M.R."/>
            <person name="Kodira C.D."/>
            <person name="Leon-Narvaez H."/>
            <person name="Longo L.V."/>
            <person name="Ma L.J."/>
            <person name="Malavazi I."/>
            <person name="Matsuo A.L."/>
            <person name="Morais F.V."/>
            <person name="Pereira M."/>
            <person name="Rodriguez-Brito S."/>
            <person name="Sakthikumar S."/>
            <person name="Salem-Izacc S.M."/>
            <person name="Sykes S.M."/>
            <person name="Teixeira M.M."/>
            <person name="Vallejo M.C."/>
            <person name="Walter M.E."/>
            <person name="Yandava C."/>
            <person name="Young S."/>
            <person name="Zeng Q."/>
            <person name="Zucker J."/>
            <person name="Felipe M.S."/>
            <person name="Goldman G.H."/>
            <person name="Haas B.J."/>
            <person name="McEwen J.G."/>
            <person name="Nino-Vega G."/>
            <person name="Puccia R."/>
            <person name="San-Blas G."/>
            <person name="Soares C.M."/>
            <person name="Birren B.W."/>
            <person name="Cuomo C.A."/>
        </authorList>
    </citation>
    <scope>NUCLEOTIDE SEQUENCE [LARGE SCALE GENOMIC DNA]</scope>
    <source>
        <strain evidence="7 8">Pb18</strain>
    </source>
</reference>
<dbReference type="OrthoDB" id="3231000at2759"/>
<keyword evidence="4 6" id="KW-0472">Membrane</keyword>
<protein>
    <submittedName>
        <fullName evidence="7">Uncharacterized protein</fullName>
    </submittedName>
</protein>
<gene>
    <name evidence="7" type="ORF">PADG_02138</name>
</gene>
<sequence length="474" mass="54087">MTSPTASANAADMESQSDLSSIGSSMPQSLENEQNTKSSFPYDSYESYADHLSKVDETYERLVDFFRSPLPQPRVSDKTSLGTVVIVDELGGELRFNEFPHKPEQLDKDHSSILNLLEDRPAESNTRLIFIGYYHDAKTGEIEGVDRRIVDAVGMKYRVHPEVYMIQFGIIGTRASDITFLWQSHVSDYYLSLHHPLGDTSIYVHESDDLRKQRTVIIVACNGPIDYITRDPNLFRSKMLFFNKPFPVPDIKKSDNLNDIYIDDLKQFKPEDIALATQNPLLYILPCAQIYSLSLVFETQSTSLDPENPDTLAHRSDNLQRQSSNFQCLWEFGARYPTSSLSELMFSVLKRDLENETQRLQGQVPHINMSAAIASLEESKRSVQQNESLKRLTKLAFIFVPLTFVTSVFGMNLNLLGTGKAHVWMVVVAVPLAYLLGYAGLGFYHIWKAIRRSMRVMLRFLGLSMLLDRLREWR</sequence>
<feature type="region of interest" description="Disordered" evidence="5">
    <location>
        <begin position="1"/>
        <end position="42"/>
    </location>
</feature>
<dbReference type="eggNOG" id="ENOG502SJAG">
    <property type="taxonomic scope" value="Eukaryota"/>
</dbReference>
<organism evidence="7 8">
    <name type="scientific">Paracoccidioides brasiliensis (strain Pb18)</name>
    <dbReference type="NCBI Taxonomy" id="502780"/>
    <lineage>
        <taxon>Eukaryota</taxon>
        <taxon>Fungi</taxon>
        <taxon>Dikarya</taxon>
        <taxon>Ascomycota</taxon>
        <taxon>Pezizomycotina</taxon>
        <taxon>Eurotiomycetes</taxon>
        <taxon>Eurotiomycetidae</taxon>
        <taxon>Onygenales</taxon>
        <taxon>Ajellomycetaceae</taxon>
        <taxon>Paracoccidioides</taxon>
    </lineage>
</organism>
<evidence type="ECO:0000256" key="2">
    <source>
        <dbReference type="ARBA" id="ARBA00022692"/>
    </source>
</evidence>
<dbReference type="HOGENOM" id="CLU_576319_0_0_1"/>
<dbReference type="SUPFAM" id="SSF144083">
    <property type="entry name" value="Magnesium transport protein CorA, transmembrane region"/>
    <property type="match status" value="1"/>
</dbReference>
<dbReference type="VEuPathDB" id="FungiDB:PADG_02138"/>
<dbReference type="Gene3D" id="1.20.58.340">
    <property type="entry name" value="Magnesium transport protein CorA, transmembrane region"/>
    <property type="match status" value="1"/>
</dbReference>
<dbReference type="OMA" id="WEFGARY"/>
<evidence type="ECO:0000256" key="3">
    <source>
        <dbReference type="ARBA" id="ARBA00022989"/>
    </source>
</evidence>
<dbReference type="RefSeq" id="XP_010757714.1">
    <property type="nucleotide sequence ID" value="XM_010759412.1"/>
</dbReference>
<evidence type="ECO:0000256" key="6">
    <source>
        <dbReference type="SAM" id="Phobius"/>
    </source>
</evidence>
<keyword evidence="3 6" id="KW-1133">Transmembrane helix</keyword>
<name>C1G1X2_PARBD</name>
<evidence type="ECO:0000313" key="8">
    <source>
        <dbReference type="Proteomes" id="UP000001628"/>
    </source>
</evidence>
<dbReference type="GO" id="GO:0046873">
    <property type="term" value="F:metal ion transmembrane transporter activity"/>
    <property type="evidence" value="ECO:0007669"/>
    <property type="project" value="InterPro"/>
</dbReference>
<evidence type="ECO:0000256" key="4">
    <source>
        <dbReference type="ARBA" id="ARBA00023136"/>
    </source>
</evidence>
<dbReference type="AlphaFoldDB" id="C1G1X2"/>
<feature type="transmembrane region" description="Helical" evidence="6">
    <location>
        <begin position="423"/>
        <end position="447"/>
    </location>
</feature>